<keyword evidence="4 6" id="KW-1133">Transmembrane helix</keyword>
<evidence type="ECO:0000256" key="3">
    <source>
        <dbReference type="ARBA" id="ARBA00022692"/>
    </source>
</evidence>
<dbReference type="RefSeq" id="XP_068360215.1">
    <property type="nucleotide sequence ID" value="XM_068492402.1"/>
</dbReference>
<proteinExistence type="inferred from homology"/>
<feature type="transmembrane region" description="Helical" evidence="6">
    <location>
        <begin position="414"/>
        <end position="433"/>
    </location>
</feature>
<protein>
    <recommendedName>
        <fullName evidence="9">LMBR1-like conserved region family protein</fullName>
    </recommendedName>
</protein>
<dbReference type="PANTHER" id="PTHR21355">
    <property type="entry name" value="G-PROTEIN COUPLED RECEPTOR-ASSOCIATED PROTEIN LMBRD2"/>
    <property type="match status" value="1"/>
</dbReference>
<dbReference type="PANTHER" id="PTHR21355:SF0">
    <property type="entry name" value="G-PROTEIN COUPLED RECEPTOR-ASSOCIATED PROTEIN LMBRD2"/>
    <property type="match status" value="1"/>
</dbReference>
<comment type="caution">
    <text evidence="7">The sequence shown here is derived from an EMBL/GenBank/DDBJ whole genome shotgun (WGS) entry which is preliminary data.</text>
</comment>
<gene>
    <name evidence="7" type="ORF">TRFO_05276</name>
</gene>
<sequence length="559" mass="63600">MGFDYGLIPVIVFSGLACFGVTIFFKRYGAFKHHWIVWSLMIISAYIPYIMVVGILPYDISLCLFGSAVADHHSLRMTLEVFYWVSFVLTWVINPLIVSYLRYPYSLTLKRRIWLTIRENLIFWGSIAGVVVVGLIILLATHQLTFNNIFPLAISLANGYGLLVLCFCLGHGLAAIPRSVWNKANPAAAYLYCLQKISRETTLCSVTIADGDACLVHCQNANDKLVGKLKQQWEEKGIPRMNRLSRIKGELPIPDRCKVGESKNKKVKKLRKMKWEKCTEMQLEDFFELLDDICLDIEQTASYVNDSALNALKCLRRYKKKISKASVIMFRALAVLLFIINLICLWSELCLIFDIRYSIFYIISHVAMPQIVSIICVSTPILAYLLVVGSWSLRHLKLGSFFRFIAGATNANTLNYFSIILCRLGPTIGFHYMQQIGAYDSEFQKVMGVMNVVVFIGTKWNIYAPILLAVIMIFVFFNIIDRICFACGKDPLTYNTSIMHHTMLQNGEEVLAELQPEAKSLIMSGYRYTNVLDQAKLFGKKTDDKSSLDENLLNDVREI</sequence>
<dbReference type="AlphaFoldDB" id="A0A1J4K6U0"/>
<comment type="subcellular location">
    <subcellularLocation>
        <location evidence="1">Membrane</location>
        <topology evidence="1">Multi-pass membrane protein</topology>
    </subcellularLocation>
</comment>
<feature type="transmembrane region" description="Helical" evidence="6">
    <location>
        <begin position="460"/>
        <end position="480"/>
    </location>
</feature>
<feature type="transmembrane region" description="Helical" evidence="6">
    <location>
        <begin position="37"/>
        <end position="58"/>
    </location>
</feature>
<evidence type="ECO:0000256" key="6">
    <source>
        <dbReference type="SAM" id="Phobius"/>
    </source>
</evidence>
<evidence type="ECO:0008006" key="9">
    <source>
        <dbReference type="Google" id="ProtNLM"/>
    </source>
</evidence>
<evidence type="ECO:0000256" key="1">
    <source>
        <dbReference type="ARBA" id="ARBA00004141"/>
    </source>
</evidence>
<dbReference type="VEuPathDB" id="TrichDB:TRFO_05276"/>
<evidence type="ECO:0000313" key="7">
    <source>
        <dbReference type="EMBL" id="OHT07079.1"/>
    </source>
</evidence>
<keyword evidence="5 6" id="KW-0472">Membrane</keyword>
<dbReference type="InterPro" id="IPR051584">
    <property type="entry name" value="GPCR-associated_LMBR1"/>
</dbReference>
<name>A0A1J4K6U0_9EUKA</name>
<dbReference type="Pfam" id="PF04791">
    <property type="entry name" value="LMBR1"/>
    <property type="match status" value="1"/>
</dbReference>
<accession>A0A1J4K6U0</accession>
<dbReference type="Proteomes" id="UP000179807">
    <property type="component" value="Unassembled WGS sequence"/>
</dbReference>
<dbReference type="GeneID" id="94827106"/>
<keyword evidence="8" id="KW-1185">Reference proteome</keyword>
<organism evidence="7 8">
    <name type="scientific">Tritrichomonas foetus</name>
    <dbReference type="NCBI Taxonomy" id="1144522"/>
    <lineage>
        <taxon>Eukaryota</taxon>
        <taxon>Metamonada</taxon>
        <taxon>Parabasalia</taxon>
        <taxon>Tritrichomonadida</taxon>
        <taxon>Tritrichomonadidae</taxon>
        <taxon>Tritrichomonas</taxon>
    </lineage>
</organism>
<feature type="transmembrane region" description="Helical" evidence="6">
    <location>
        <begin position="121"/>
        <end position="140"/>
    </location>
</feature>
<feature type="transmembrane region" description="Helical" evidence="6">
    <location>
        <begin position="371"/>
        <end position="393"/>
    </location>
</feature>
<feature type="transmembrane region" description="Helical" evidence="6">
    <location>
        <begin position="152"/>
        <end position="176"/>
    </location>
</feature>
<feature type="transmembrane region" description="Helical" evidence="6">
    <location>
        <begin position="328"/>
        <end position="359"/>
    </location>
</feature>
<feature type="transmembrane region" description="Helical" evidence="6">
    <location>
        <begin position="81"/>
        <end position="101"/>
    </location>
</feature>
<dbReference type="OrthoDB" id="203099at2759"/>
<evidence type="ECO:0000256" key="2">
    <source>
        <dbReference type="ARBA" id="ARBA00010487"/>
    </source>
</evidence>
<evidence type="ECO:0000256" key="4">
    <source>
        <dbReference type="ARBA" id="ARBA00022989"/>
    </source>
</evidence>
<reference evidence="7" key="1">
    <citation type="submission" date="2016-10" db="EMBL/GenBank/DDBJ databases">
        <authorList>
            <person name="Benchimol M."/>
            <person name="Almeida L.G."/>
            <person name="Vasconcelos A.T."/>
            <person name="Perreira-Neves A."/>
            <person name="Rosa I.A."/>
            <person name="Tasca T."/>
            <person name="Bogo M.R."/>
            <person name="de Souza W."/>
        </authorList>
    </citation>
    <scope>NUCLEOTIDE SEQUENCE [LARGE SCALE GENOMIC DNA]</scope>
    <source>
        <strain evidence="7">K</strain>
    </source>
</reference>
<comment type="similarity">
    <text evidence="2">Belongs to the LIMR family.</text>
</comment>
<evidence type="ECO:0000256" key="5">
    <source>
        <dbReference type="ARBA" id="ARBA00023136"/>
    </source>
</evidence>
<dbReference type="EMBL" id="MLAK01000705">
    <property type="protein sequence ID" value="OHT07079.1"/>
    <property type="molecule type" value="Genomic_DNA"/>
</dbReference>
<dbReference type="GO" id="GO:0016020">
    <property type="term" value="C:membrane"/>
    <property type="evidence" value="ECO:0007669"/>
    <property type="project" value="UniProtKB-SubCell"/>
</dbReference>
<keyword evidence="3 6" id="KW-0812">Transmembrane</keyword>
<evidence type="ECO:0000313" key="8">
    <source>
        <dbReference type="Proteomes" id="UP000179807"/>
    </source>
</evidence>
<feature type="transmembrane region" description="Helical" evidence="6">
    <location>
        <begin position="6"/>
        <end position="25"/>
    </location>
</feature>
<dbReference type="InterPro" id="IPR006876">
    <property type="entry name" value="LMBR1-like_membr_prot"/>
</dbReference>